<feature type="domain" description="F-box" evidence="1">
    <location>
        <begin position="2"/>
        <end position="47"/>
    </location>
</feature>
<dbReference type="Pfam" id="PF00646">
    <property type="entry name" value="F-box"/>
    <property type="match status" value="1"/>
</dbReference>
<dbReference type="PANTHER" id="PTHR31672:SF10">
    <property type="entry name" value="F-BOX DOMAIN-CONTAINING PROTEIN"/>
    <property type="match status" value="1"/>
</dbReference>
<dbReference type="InterPro" id="IPR006527">
    <property type="entry name" value="F-box-assoc_dom_typ1"/>
</dbReference>
<dbReference type="SMART" id="SM00256">
    <property type="entry name" value="FBOX"/>
    <property type="match status" value="1"/>
</dbReference>
<proteinExistence type="predicted"/>
<dbReference type="AlphaFoldDB" id="A0AAD4SPV3"/>
<name>A0AAD4SPV3_9MAGN</name>
<dbReference type="PROSITE" id="PS50181">
    <property type="entry name" value="FBOX"/>
    <property type="match status" value="1"/>
</dbReference>
<keyword evidence="3" id="KW-1185">Reference proteome</keyword>
<reference evidence="2" key="1">
    <citation type="submission" date="2022-04" db="EMBL/GenBank/DDBJ databases">
        <title>A functionally conserved STORR gene fusion in Papaver species that diverged 16.8 million years ago.</title>
        <authorList>
            <person name="Catania T."/>
        </authorList>
    </citation>
    <scope>NUCLEOTIDE SEQUENCE</scope>
    <source>
        <strain evidence="2">S-188037</strain>
    </source>
</reference>
<dbReference type="Proteomes" id="UP001202328">
    <property type="component" value="Unassembled WGS sequence"/>
</dbReference>
<evidence type="ECO:0000313" key="2">
    <source>
        <dbReference type="EMBL" id="KAI3914043.1"/>
    </source>
</evidence>
<organism evidence="2 3">
    <name type="scientific">Papaver atlanticum</name>
    <dbReference type="NCBI Taxonomy" id="357466"/>
    <lineage>
        <taxon>Eukaryota</taxon>
        <taxon>Viridiplantae</taxon>
        <taxon>Streptophyta</taxon>
        <taxon>Embryophyta</taxon>
        <taxon>Tracheophyta</taxon>
        <taxon>Spermatophyta</taxon>
        <taxon>Magnoliopsida</taxon>
        <taxon>Ranunculales</taxon>
        <taxon>Papaveraceae</taxon>
        <taxon>Papaveroideae</taxon>
        <taxon>Papaver</taxon>
    </lineage>
</organism>
<sequence length="369" mass="42009">RSMATLVLPEDVIFQILIWLPVQSLLRFKSVCTSCYSLIQSSHFKQCHATTTTTNVVDKNSKFGNTFICQHETLVPTPPFCLLSDEGFKELEDLGKQPCLKDARQSGIIDMVDCVHGIICMYNRITRDIVLWNPATRQCRLLPKSSNGNPKIRHYHHDFVGLGFDVETKDYKMIQVSSLGPQNENWFGRLNIPRKVEIYCLSTDSWRLLDSDFRTHCCSQTLGQSLNGIYYHLGVDYTAEPDKYVILSFDLSKEKFPKSDKLACITTPYEVSGFHKVWMLNDYDTGKELWTELYRVDVTSPKIQTGYSILAILWNGKFGLFIGRTWLLYNFITDEFEDLGFGEGFCSPTAAIYKESLVSVDAAAKAISS</sequence>
<dbReference type="InterPro" id="IPR036047">
    <property type="entry name" value="F-box-like_dom_sf"/>
</dbReference>
<gene>
    <name evidence="2" type="ORF">MKW98_010855</name>
</gene>
<dbReference type="Gene3D" id="1.20.1280.50">
    <property type="match status" value="1"/>
</dbReference>
<dbReference type="CDD" id="cd22157">
    <property type="entry name" value="F-box_AtFBW1-like"/>
    <property type="match status" value="1"/>
</dbReference>
<evidence type="ECO:0000259" key="1">
    <source>
        <dbReference type="PROSITE" id="PS50181"/>
    </source>
</evidence>
<dbReference type="Pfam" id="PF07734">
    <property type="entry name" value="FBA_1"/>
    <property type="match status" value="1"/>
</dbReference>
<dbReference type="EMBL" id="JAJJMB010009426">
    <property type="protein sequence ID" value="KAI3914043.1"/>
    <property type="molecule type" value="Genomic_DNA"/>
</dbReference>
<accession>A0AAD4SPV3</accession>
<dbReference type="InterPro" id="IPR001810">
    <property type="entry name" value="F-box_dom"/>
</dbReference>
<dbReference type="InterPro" id="IPR050796">
    <property type="entry name" value="SCF_F-box_component"/>
</dbReference>
<dbReference type="NCBIfam" id="TIGR01640">
    <property type="entry name" value="F_box_assoc_1"/>
    <property type="match status" value="1"/>
</dbReference>
<dbReference type="PANTHER" id="PTHR31672">
    <property type="entry name" value="BNACNNG10540D PROTEIN"/>
    <property type="match status" value="1"/>
</dbReference>
<feature type="non-terminal residue" evidence="2">
    <location>
        <position position="369"/>
    </location>
</feature>
<evidence type="ECO:0000313" key="3">
    <source>
        <dbReference type="Proteomes" id="UP001202328"/>
    </source>
</evidence>
<dbReference type="InterPro" id="IPR017451">
    <property type="entry name" value="F-box-assoc_interact_dom"/>
</dbReference>
<protein>
    <recommendedName>
        <fullName evidence="1">F-box domain-containing protein</fullName>
    </recommendedName>
</protein>
<dbReference type="SUPFAM" id="SSF81383">
    <property type="entry name" value="F-box domain"/>
    <property type="match status" value="1"/>
</dbReference>
<comment type="caution">
    <text evidence="2">The sequence shown here is derived from an EMBL/GenBank/DDBJ whole genome shotgun (WGS) entry which is preliminary data.</text>
</comment>